<keyword evidence="4" id="KW-0808">Transferase</keyword>
<evidence type="ECO:0000256" key="10">
    <source>
        <dbReference type="SAM" id="SignalP"/>
    </source>
</evidence>
<evidence type="ECO:0000256" key="2">
    <source>
        <dbReference type="ARBA" id="ARBA00005992"/>
    </source>
</evidence>
<evidence type="ECO:0000256" key="3">
    <source>
        <dbReference type="ARBA" id="ARBA00022676"/>
    </source>
</evidence>
<proteinExistence type="inferred from homology"/>
<feature type="signal peptide" evidence="10">
    <location>
        <begin position="1"/>
        <end position="22"/>
    </location>
</feature>
<dbReference type="GO" id="GO:0016757">
    <property type="term" value="F:glycosyltransferase activity"/>
    <property type="evidence" value="ECO:0007669"/>
    <property type="project" value="UniProtKB-KW"/>
</dbReference>
<accession>A0A1I4I4T7</accession>
<dbReference type="OrthoDB" id="9795305at2"/>
<evidence type="ECO:0000313" key="13">
    <source>
        <dbReference type="Proteomes" id="UP000199144"/>
    </source>
</evidence>
<keyword evidence="7 9" id="KW-0573">Peptidoglycan synthesis</keyword>
<dbReference type="PROSITE" id="PS52029">
    <property type="entry name" value="LD_TPASE"/>
    <property type="match status" value="1"/>
</dbReference>
<dbReference type="CDD" id="cd16913">
    <property type="entry name" value="YkuD_like"/>
    <property type="match status" value="1"/>
</dbReference>
<dbReference type="GO" id="GO:0071555">
    <property type="term" value="P:cell wall organization"/>
    <property type="evidence" value="ECO:0007669"/>
    <property type="project" value="UniProtKB-UniRule"/>
</dbReference>
<dbReference type="GO" id="GO:0071972">
    <property type="term" value="F:peptidoglycan L,D-transpeptidase activity"/>
    <property type="evidence" value="ECO:0007669"/>
    <property type="project" value="TreeGrafter"/>
</dbReference>
<evidence type="ECO:0000259" key="11">
    <source>
        <dbReference type="PROSITE" id="PS52029"/>
    </source>
</evidence>
<reference evidence="12 13" key="1">
    <citation type="submission" date="2016-10" db="EMBL/GenBank/DDBJ databases">
        <authorList>
            <person name="de Groot N.N."/>
        </authorList>
    </citation>
    <scope>NUCLEOTIDE SEQUENCE [LARGE SCALE GENOMIC DNA]</scope>
    <source>
        <strain evidence="12 13">DSM 15283</strain>
    </source>
</reference>
<keyword evidence="5" id="KW-0378">Hydrolase</keyword>
<dbReference type="InterPro" id="IPR038063">
    <property type="entry name" value="Transpep_catalytic_dom"/>
</dbReference>
<dbReference type="SUPFAM" id="SSF141523">
    <property type="entry name" value="L,D-transpeptidase catalytic domain-like"/>
    <property type="match status" value="1"/>
</dbReference>
<dbReference type="UniPathway" id="UPA00219"/>
<feature type="chain" id="PRO_5011436070" evidence="10">
    <location>
        <begin position="23"/>
        <end position="265"/>
    </location>
</feature>
<sequence>MTFPTLRALFACFCLTLIAACADPQAKTPDAYASFIDGDITLPEVPPEYLEAPNRRTILPYEGEEEPGTIVVDPYAKFLYYVEDDGTATRYPVAVGREGRGFKGEGVIRRKEEWPGWTPTANMLRTEPEVYGPFARGIPGGVASPLGARALYLYRGGKDTRYRIHGTNDMESIGNANSAGCIRMFNQDVIHLADRVDLGTQVKVRSYEESVEIEGVEMANRGQELPPKIVNPDIVYAAVADQERLRVMRETQRKLEEEEKAEEDG</sequence>
<dbReference type="Pfam" id="PF03734">
    <property type="entry name" value="YkuD"/>
    <property type="match status" value="1"/>
</dbReference>
<dbReference type="EMBL" id="FOTQ01000001">
    <property type="protein sequence ID" value="SFL49335.1"/>
    <property type="molecule type" value="Genomic_DNA"/>
</dbReference>
<dbReference type="STRING" id="254406.SAMN04488042_101427"/>
<evidence type="ECO:0000256" key="5">
    <source>
        <dbReference type="ARBA" id="ARBA00022801"/>
    </source>
</evidence>
<keyword evidence="13" id="KW-1185">Reference proteome</keyword>
<evidence type="ECO:0000256" key="1">
    <source>
        <dbReference type="ARBA" id="ARBA00004752"/>
    </source>
</evidence>
<keyword evidence="8 9" id="KW-0961">Cell wall biogenesis/degradation</keyword>
<feature type="active site" description="Nucleophile" evidence="9">
    <location>
        <position position="181"/>
    </location>
</feature>
<evidence type="ECO:0000256" key="8">
    <source>
        <dbReference type="ARBA" id="ARBA00023316"/>
    </source>
</evidence>
<evidence type="ECO:0000256" key="9">
    <source>
        <dbReference type="PROSITE-ProRule" id="PRU01373"/>
    </source>
</evidence>
<protein>
    <submittedName>
        <fullName evidence="12">Lipoprotein-anchoring transpeptidase ErfK/SrfK</fullName>
    </submittedName>
</protein>
<feature type="active site" description="Proton donor/acceptor" evidence="9">
    <location>
        <position position="165"/>
    </location>
</feature>
<dbReference type="AlphaFoldDB" id="A0A1I4I4T7"/>
<evidence type="ECO:0000256" key="4">
    <source>
        <dbReference type="ARBA" id="ARBA00022679"/>
    </source>
</evidence>
<dbReference type="PANTHER" id="PTHR30582">
    <property type="entry name" value="L,D-TRANSPEPTIDASE"/>
    <property type="match status" value="1"/>
</dbReference>
<dbReference type="InterPro" id="IPR050979">
    <property type="entry name" value="LD-transpeptidase"/>
</dbReference>
<name>A0A1I4I4T7_9RHOB</name>
<keyword evidence="3" id="KW-0328">Glycosyltransferase</keyword>
<feature type="domain" description="L,D-TPase catalytic" evidence="11">
    <location>
        <begin position="68"/>
        <end position="205"/>
    </location>
</feature>
<organism evidence="12 13">
    <name type="scientific">Shimia aestuarii</name>
    <dbReference type="NCBI Taxonomy" id="254406"/>
    <lineage>
        <taxon>Bacteria</taxon>
        <taxon>Pseudomonadati</taxon>
        <taxon>Pseudomonadota</taxon>
        <taxon>Alphaproteobacteria</taxon>
        <taxon>Rhodobacterales</taxon>
        <taxon>Roseobacteraceae</taxon>
    </lineage>
</organism>
<dbReference type="GO" id="GO:0018104">
    <property type="term" value="P:peptidoglycan-protein cross-linking"/>
    <property type="evidence" value="ECO:0007669"/>
    <property type="project" value="TreeGrafter"/>
</dbReference>
<dbReference type="InterPro" id="IPR005490">
    <property type="entry name" value="LD_TPept_cat_dom"/>
</dbReference>
<evidence type="ECO:0000313" key="12">
    <source>
        <dbReference type="EMBL" id="SFL49335.1"/>
    </source>
</evidence>
<dbReference type="Gene3D" id="2.40.440.10">
    <property type="entry name" value="L,D-transpeptidase catalytic domain-like"/>
    <property type="match status" value="1"/>
</dbReference>
<comment type="similarity">
    <text evidence="2">Belongs to the YkuD family.</text>
</comment>
<comment type="pathway">
    <text evidence="1 9">Cell wall biogenesis; peptidoglycan biosynthesis.</text>
</comment>
<keyword evidence="6 9" id="KW-0133">Cell shape</keyword>
<dbReference type="PROSITE" id="PS51257">
    <property type="entry name" value="PROKAR_LIPOPROTEIN"/>
    <property type="match status" value="1"/>
</dbReference>
<keyword evidence="12" id="KW-0449">Lipoprotein</keyword>
<dbReference type="PANTHER" id="PTHR30582:SF24">
    <property type="entry name" value="L,D-TRANSPEPTIDASE ERFK_SRFK-RELATED"/>
    <property type="match status" value="1"/>
</dbReference>
<dbReference type="GO" id="GO:0008360">
    <property type="term" value="P:regulation of cell shape"/>
    <property type="evidence" value="ECO:0007669"/>
    <property type="project" value="UniProtKB-UniRule"/>
</dbReference>
<evidence type="ECO:0000256" key="7">
    <source>
        <dbReference type="ARBA" id="ARBA00022984"/>
    </source>
</evidence>
<dbReference type="GO" id="GO:0005576">
    <property type="term" value="C:extracellular region"/>
    <property type="evidence" value="ECO:0007669"/>
    <property type="project" value="TreeGrafter"/>
</dbReference>
<keyword evidence="10" id="KW-0732">Signal</keyword>
<gene>
    <name evidence="12" type="ORF">SAMN04488042_101427</name>
</gene>
<dbReference type="Proteomes" id="UP000199144">
    <property type="component" value="Unassembled WGS sequence"/>
</dbReference>
<dbReference type="RefSeq" id="WP_093090429.1">
    <property type="nucleotide sequence ID" value="NZ_FOTQ01000001.1"/>
</dbReference>
<evidence type="ECO:0000256" key="6">
    <source>
        <dbReference type="ARBA" id="ARBA00022960"/>
    </source>
</evidence>